<keyword evidence="6 10" id="KW-0067">ATP-binding</keyword>
<dbReference type="Gene3D" id="2.170.220.10">
    <property type="match status" value="1"/>
</dbReference>
<dbReference type="InterPro" id="IPR014758">
    <property type="entry name" value="Met-tRNA_synth"/>
</dbReference>
<evidence type="ECO:0000256" key="7">
    <source>
        <dbReference type="ARBA" id="ARBA00022917"/>
    </source>
</evidence>
<dbReference type="GO" id="GO:0006431">
    <property type="term" value="P:methionyl-tRNA aminoacylation"/>
    <property type="evidence" value="ECO:0007669"/>
    <property type="project" value="InterPro"/>
</dbReference>
<keyword evidence="5 10" id="KW-0547">Nucleotide-binding</keyword>
<evidence type="ECO:0000259" key="11">
    <source>
        <dbReference type="Pfam" id="PF09334"/>
    </source>
</evidence>
<accession>A0A1F5G389</accession>
<evidence type="ECO:0000256" key="5">
    <source>
        <dbReference type="ARBA" id="ARBA00022741"/>
    </source>
</evidence>
<dbReference type="InterPro" id="IPR023457">
    <property type="entry name" value="Met-tRNA_synth_2"/>
</dbReference>
<dbReference type="AlphaFoldDB" id="A0A1F5G389"/>
<dbReference type="EC" id="6.1.1.10" evidence="2"/>
<feature type="domain" description="Methionyl/Leucyl tRNA synthetase" evidence="11">
    <location>
        <begin position="6"/>
        <end position="146"/>
    </location>
</feature>
<reference evidence="12 13" key="1">
    <citation type="journal article" date="2016" name="Nat. Commun.">
        <title>Thousands of microbial genomes shed light on interconnected biogeochemical processes in an aquifer system.</title>
        <authorList>
            <person name="Anantharaman K."/>
            <person name="Brown C.T."/>
            <person name="Hug L.A."/>
            <person name="Sharon I."/>
            <person name="Castelle C.J."/>
            <person name="Probst A.J."/>
            <person name="Thomas B.C."/>
            <person name="Singh A."/>
            <person name="Wilkins M.J."/>
            <person name="Karaoz U."/>
            <person name="Brodie E.L."/>
            <person name="Williams K.H."/>
            <person name="Hubbard S.S."/>
            <person name="Banfield J.F."/>
        </authorList>
    </citation>
    <scope>NUCLEOTIDE SEQUENCE [LARGE SCALE GENOMIC DNA]</scope>
</reference>
<comment type="similarity">
    <text evidence="10">Belongs to the class-I aminoacyl-tRNA synthetase family.</text>
</comment>
<proteinExistence type="inferred from homology"/>
<dbReference type="GO" id="GO:0005524">
    <property type="term" value="F:ATP binding"/>
    <property type="evidence" value="ECO:0007669"/>
    <property type="project" value="UniProtKB-KW"/>
</dbReference>
<organism evidence="12 13">
    <name type="scientific">Candidatus Curtissbacteria bacterium RBG_16_39_7</name>
    <dbReference type="NCBI Taxonomy" id="1797707"/>
    <lineage>
        <taxon>Bacteria</taxon>
        <taxon>Candidatus Curtissiibacteriota</taxon>
    </lineage>
</organism>
<dbReference type="PANTHER" id="PTHR43326">
    <property type="entry name" value="METHIONYL-TRNA SYNTHETASE"/>
    <property type="match status" value="1"/>
</dbReference>
<comment type="function">
    <text evidence="1">Is required not only for elongation of protein synthesis but also for the initiation of all mRNA translation through initiator tRNA(fMet) aminoacylation.</text>
</comment>
<keyword evidence="8 10" id="KW-0030">Aminoacyl-tRNA synthetase</keyword>
<evidence type="ECO:0000313" key="12">
    <source>
        <dbReference type="EMBL" id="OGD86318.1"/>
    </source>
</evidence>
<sequence length="470" mass="54507">MKKKFYITTAIDYVNDTIHIGHAFQKIAADVLARFYRIKLGKKNVFFLTGTDEYGQKAQKAAEEAKLPTIRFVDKIAKSDQEQQDALNISYDRFIRTTDEDHKKVVQEIWRRTYLGGDIYLGEYIGLYCEGCEGYYTKSDLVRGRCSFHPSLKIKEITEKNYFFRWSRYKDYLINHIKNNPRFVIPEVRKNEILEFVKNIKDIPISRTRVAWGIKVPNNPRHVIYVWFDALINYLTGVGFLKNPKLFEKFWPADIHILGKDNVRWHALLWPAMLKSVGIEPPKTILVNGFLNLDGQKISKSLGNIVRPTDWVAKYEVDAVRYYLLRYTTLAEDSDISEKKLIRIYNSDLANGLGNLIARVATLCEKNSVQVSDARLGFYSDVEKCISAFRLNEAVDCIWSEISKADKKISEEKPWKLSSKKAKVVLEDLVQRIRQVAFNLQPFLPETAEKIQKQFIGPKIKKAPSLFPRI</sequence>
<gene>
    <name evidence="12" type="ORF">A2Z23_00165</name>
</gene>
<dbReference type="SUPFAM" id="SSF52374">
    <property type="entry name" value="Nucleotidylyl transferase"/>
    <property type="match status" value="1"/>
</dbReference>
<evidence type="ECO:0000256" key="3">
    <source>
        <dbReference type="ARBA" id="ARBA00018753"/>
    </source>
</evidence>
<dbReference type="CDD" id="cd00814">
    <property type="entry name" value="MetRS_core"/>
    <property type="match status" value="1"/>
</dbReference>
<comment type="caution">
    <text evidence="12">The sequence shown here is derived from an EMBL/GenBank/DDBJ whole genome shotgun (WGS) entry which is preliminary data.</text>
</comment>
<feature type="domain" description="Methionyl/Leucyl tRNA synthetase" evidence="11">
    <location>
        <begin position="158"/>
        <end position="360"/>
    </location>
</feature>
<evidence type="ECO:0000256" key="6">
    <source>
        <dbReference type="ARBA" id="ARBA00022840"/>
    </source>
</evidence>
<dbReference type="PRINTS" id="PR01041">
    <property type="entry name" value="TRNASYNTHMET"/>
</dbReference>
<dbReference type="Proteomes" id="UP000176628">
    <property type="component" value="Unassembled WGS sequence"/>
</dbReference>
<dbReference type="Gene3D" id="3.40.50.620">
    <property type="entry name" value="HUPs"/>
    <property type="match status" value="1"/>
</dbReference>
<keyword evidence="7 10" id="KW-0648">Protein biosynthesis</keyword>
<protein>
    <recommendedName>
        <fullName evidence="3">Methionine--tRNA ligase</fullName>
        <ecNumber evidence="2">6.1.1.10</ecNumber>
    </recommendedName>
    <alternativeName>
        <fullName evidence="9">Methionyl-tRNA synthetase</fullName>
    </alternativeName>
</protein>
<dbReference type="InterPro" id="IPR015413">
    <property type="entry name" value="Methionyl/Leucyl_tRNA_Synth"/>
</dbReference>
<dbReference type="FunFam" id="2.170.220.10:FF:000002">
    <property type="entry name" value="Methionine--tRNA ligase"/>
    <property type="match status" value="1"/>
</dbReference>
<dbReference type="InterPro" id="IPR033911">
    <property type="entry name" value="MetRS_core"/>
</dbReference>
<dbReference type="InterPro" id="IPR014729">
    <property type="entry name" value="Rossmann-like_a/b/a_fold"/>
</dbReference>
<dbReference type="SUPFAM" id="SSF47323">
    <property type="entry name" value="Anticodon-binding domain of a subclass of class I aminoacyl-tRNA synthetases"/>
    <property type="match status" value="1"/>
</dbReference>
<dbReference type="GO" id="GO:0004825">
    <property type="term" value="F:methionine-tRNA ligase activity"/>
    <property type="evidence" value="ECO:0007669"/>
    <property type="project" value="UniProtKB-EC"/>
</dbReference>
<dbReference type="PANTHER" id="PTHR43326:SF1">
    <property type="entry name" value="METHIONINE--TRNA LIGASE, MITOCHONDRIAL"/>
    <property type="match status" value="1"/>
</dbReference>
<evidence type="ECO:0000256" key="1">
    <source>
        <dbReference type="ARBA" id="ARBA00003314"/>
    </source>
</evidence>
<dbReference type="EMBL" id="MFAV01000020">
    <property type="protein sequence ID" value="OGD86318.1"/>
    <property type="molecule type" value="Genomic_DNA"/>
</dbReference>
<name>A0A1F5G389_9BACT</name>
<evidence type="ECO:0000256" key="8">
    <source>
        <dbReference type="ARBA" id="ARBA00023146"/>
    </source>
</evidence>
<evidence type="ECO:0000313" key="13">
    <source>
        <dbReference type="Proteomes" id="UP000176628"/>
    </source>
</evidence>
<dbReference type="InterPro" id="IPR009080">
    <property type="entry name" value="tRNAsynth_Ia_anticodon-bd"/>
</dbReference>
<evidence type="ECO:0000256" key="10">
    <source>
        <dbReference type="RuleBase" id="RU363039"/>
    </source>
</evidence>
<keyword evidence="4 10" id="KW-0436">Ligase</keyword>
<evidence type="ECO:0000256" key="9">
    <source>
        <dbReference type="ARBA" id="ARBA00030904"/>
    </source>
</evidence>
<dbReference type="NCBIfam" id="TIGR00398">
    <property type="entry name" value="metG"/>
    <property type="match status" value="1"/>
</dbReference>
<dbReference type="Pfam" id="PF09334">
    <property type="entry name" value="tRNA-synt_1g"/>
    <property type="match status" value="2"/>
</dbReference>
<evidence type="ECO:0000256" key="2">
    <source>
        <dbReference type="ARBA" id="ARBA00012838"/>
    </source>
</evidence>
<evidence type="ECO:0000256" key="4">
    <source>
        <dbReference type="ARBA" id="ARBA00022598"/>
    </source>
</evidence>
<dbReference type="Gene3D" id="1.10.730.10">
    <property type="entry name" value="Isoleucyl-tRNA Synthetase, Domain 1"/>
    <property type="match status" value="1"/>
</dbReference>